<feature type="compositionally biased region" description="Polar residues" evidence="1">
    <location>
        <begin position="624"/>
        <end position="640"/>
    </location>
</feature>
<keyword evidence="5" id="KW-1185">Reference proteome</keyword>
<evidence type="ECO:0000256" key="2">
    <source>
        <dbReference type="SAM" id="SignalP"/>
    </source>
</evidence>
<dbReference type="InterPro" id="IPR013201">
    <property type="entry name" value="Prot_inhib_I29"/>
</dbReference>
<dbReference type="InterPro" id="IPR038765">
    <property type="entry name" value="Papain-like_cys_pep_sf"/>
</dbReference>
<accession>A0A6A2WG94</accession>
<sequence>MATLQVSLVLATFFLQLFSGAHSSTFTIENKCSYTVWPGVLSGARTPPISPTGFVLQPGQSTSISFPTSWSGRIWGRTLCTQDSFGKFSCLTGDCGSSTLECSGGGAIPPASLAEFTLNGAGGLDFYDVSLVDGYNLPMMISPRGGTGGNCTSAGCAADLNGDCPVELKVVDGSDGVACKSACDAFRDPQYCCSGAYATPNTCKPSSYSQFFKTACPTAYSYAYDDGTSTFTCAGADYDITFCPSPSTSVKSSNPMAVDISSADPHPASSALIGGAIATLAAIWRRQSEHPMISPPCNFPQLEGTKKVVSNDDPLIRQVVSNRIVEEDFYDQLLNVEHHFTVFKSKFEKTGATKEEHDYRLGVFKAKFCRSKCHKLLEPTTIHGIMNFFDLTPSEFRHVERFIAYISVSQEDDVTLYVIEPRSSEVGSVAGSNQLSSSTPVYGAPNLDNYEPTEKIVTTSQYSKFDLGQYPDFDLVQYSDFDDVMEEETYPAYNDFDIGQYPNFDDETFVAEEDVVDDNEEEVMTANEHIEHPLYDSSSYAMDCYTTEVYRQTYVEIVYPCPYPSEWDIPDDLQTVFPPVMDSKLLGRPKNHDRIPSKGEEKRISTCSRCKKSGHTRLTYGSPVPSQSSFPLPKNGSLSKSKAHMVPSKRKIKIAIKIKISIAIKIKIPITTGFTFWDLLT</sequence>
<reference evidence="4" key="1">
    <citation type="submission" date="2019-09" db="EMBL/GenBank/DDBJ databases">
        <title>Draft genome information of white flower Hibiscus syriacus.</title>
        <authorList>
            <person name="Kim Y.-M."/>
        </authorList>
    </citation>
    <scope>NUCLEOTIDE SEQUENCE [LARGE SCALE GENOMIC DNA]</scope>
    <source>
        <strain evidence="4">YM2019G1</strain>
    </source>
</reference>
<dbReference type="SMART" id="SM00848">
    <property type="entry name" value="Inhibitor_I29"/>
    <property type="match status" value="1"/>
</dbReference>
<dbReference type="PRINTS" id="PR00347">
    <property type="entry name" value="THAUMATIN"/>
</dbReference>
<feature type="region of interest" description="Disordered" evidence="1">
    <location>
        <begin position="621"/>
        <end position="644"/>
    </location>
</feature>
<dbReference type="InterPro" id="IPR001938">
    <property type="entry name" value="Thaumatin"/>
</dbReference>
<dbReference type="Proteomes" id="UP000436088">
    <property type="component" value="Unassembled WGS sequence"/>
</dbReference>
<feature type="signal peptide" evidence="2">
    <location>
        <begin position="1"/>
        <end position="23"/>
    </location>
</feature>
<proteinExistence type="predicted"/>
<dbReference type="FunFam" id="2.60.110.10:FF:000001">
    <property type="entry name" value="THAUMATIN-LIKE PROTEIN 1"/>
    <property type="match status" value="1"/>
</dbReference>
<dbReference type="EMBL" id="VEPZ02001782">
    <property type="protein sequence ID" value="KAE8655025.1"/>
    <property type="molecule type" value="Genomic_DNA"/>
</dbReference>
<keyword evidence="2" id="KW-0732">Signal</keyword>
<evidence type="ECO:0000259" key="3">
    <source>
        <dbReference type="SMART" id="SM00848"/>
    </source>
</evidence>
<dbReference type="PROSITE" id="PS51367">
    <property type="entry name" value="THAUMATIN_2"/>
    <property type="match status" value="1"/>
</dbReference>
<organism evidence="4 5">
    <name type="scientific">Hibiscus syriacus</name>
    <name type="common">Rose of Sharon</name>
    <dbReference type="NCBI Taxonomy" id="106335"/>
    <lineage>
        <taxon>Eukaryota</taxon>
        <taxon>Viridiplantae</taxon>
        <taxon>Streptophyta</taxon>
        <taxon>Embryophyta</taxon>
        <taxon>Tracheophyta</taxon>
        <taxon>Spermatophyta</taxon>
        <taxon>Magnoliopsida</taxon>
        <taxon>eudicotyledons</taxon>
        <taxon>Gunneridae</taxon>
        <taxon>Pentapetalae</taxon>
        <taxon>rosids</taxon>
        <taxon>malvids</taxon>
        <taxon>Malvales</taxon>
        <taxon>Malvaceae</taxon>
        <taxon>Malvoideae</taxon>
        <taxon>Hibiscus</taxon>
    </lineage>
</organism>
<dbReference type="SMART" id="SM00205">
    <property type="entry name" value="THN"/>
    <property type="match status" value="1"/>
</dbReference>
<dbReference type="SUPFAM" id="SSF54001">
    <property type="entry name" value="Cysteine proteinases"/>
    <property type="match status" value="1"/>
</dbReference>
<gene>
    <name evidence="4" type="ORF">F3Y22_tig00117034pilonHSYRG00502</name>
</gene>
<dbReference type="AlphaFoldDB" id="A0A6A2WG94"/>
<dbReference type="CDD" id="cd09218">
    <property type="entry name" value="TLP-PA"/>
    <property type="match status" value="1"/>
</dbReference>
<dbReference type="SUPFAM" id="SSF49870">
    <property type="entry name" value="Osmotin, thaumatin-like protein"/>
    <property type="match status" value="1"/>
</dbReference>
<comment type="caution">
    <text evidence="4">The sequence shown here is derived from an EMBL/GenBank/DDBJ whole genome shotgun (WGS) entry which is preliminary data.</text>
</comment>
<evidence type="ECO:0000313" key="5">
    <source>
        <dbReference type="Proteomes" id="UP000436088"/>
    </source>
</evidence>
<protein>
    <submittedName>
        <fullName evidence="4">Thaumatin-like protein 1</fullName>
    </submittedName>
</protein>
<dbReference type="Gene3D" id="2.60.110.10">
    <property type="entry name" value="Thaumatin"/>
    <property type="match status" value="1"/>
</dbReference>
<dbReference type="Gene3D" id="1.10.287.2250">
    <property type="match status" value="1"/>
</dbReference>
<dbReference type="InterPro" id="IPR037176">
    <property type="entry name" value="Osmotin/thaumatin-like_sf"/>
</dbReference>
<evidence type="ECO:0000313" key="4">
    <source>
        <dbReference type="EMBL" id="KAE8655025.1"/>
    </source>
</evidence>
<name>A0A6A2WG94_HIBSY</name>
<evidence type="ECO:0000256" key="1">
    <source>
        <dbReference type="SAM" id="MobiDB-lite"/>
    </source>
</evidence>
<dbReference type="Pfam" id="PF00314">
    <property type="entry name" value="Thaumatin"/>
    <property type="match status" value="1"/>
</dbReference>
<feature type="domain" description="Cathepsin propeptide inhibitor" evidence="3">
    <location>
        <begin position="340"/>
        <end position="396"/>
    </location>
</feature>
<feature type="chain" id="PRO_5025458770" evidence="2">
    <location>
        <begin position="24"/>
        <end position="681"/>
    </location>
</feature>
<dbReference type="PANTHER" id="PTHR31048">
    <property type="entry name" value="OS03G0233200 PROTEIN"/>
    <property type="match status" value="1"/>
</dbReference>